<feature type="compositionally biased region" description="Acidic residues" evidence="1">
    <location>
        <begin position="25"/>
        <end position="45"/>
    </location>
</feature>
<feature type="region of interest" description="Disordered" evidence="1">
    <location>
        <begin position="86"/>
        <end position="113"/>
    </location>
</feature>
<dbReference type="PATRIC" id="fig|1114856.3.peg.876"/>
<dbReference type="Proteomes" id="UP000011599">
    <property type="component" value="Unassembled WGS sequence"/>
</dbReference>
<accession>L9W7J8</accession>
<comment type="caution">
    <text evidence="2">The sequence shown here is derived from an EMBL/GenBank/DDBJ whole genome shotgun (WGS) entry which is preliminary data.</text>
</comment>
<reference evidence="2 3" key="1">
    <citation type="journal article" date="2014" name="PLoS Genet.">
        <title>Phylogenetically driven sequencing of extremely halophilic archaea reveals strategies for static and dynamic osmo-response.</title>
        <authorList>
            <person name="Becker E.A."/>
            <person name="Seitzer P.M."/>
            <person name="Tritt A."/>
            <person name="Larsen D."/>
            <person name="Krusor M."/>
            <person name="Yao A.I."/>
            <person name="Wu D."/>
            <person name="Madern D."/>
            <person name="Eisen J.A."/>
            <person name="Darling A.E."/>
            <person name="Facciotti M.T."/>
        </authorList>
    </citation>
    <scope>NUCLEOTIDE SEQUENCE [LARGE SCALE GENOMIC DNA]</scope>
    <source>
        <strain evidence="2 3">GA33</strain>
    </source>
</reference>
<dbReference type="RefSeq" id="WP_006088604.1">
    <property type="nucleotide sequence ID" value="NZ_AOHW01000008.1"/>
</dbReference>
<proteinExistence type="predicted"/>
<dbReference type="PROSITE" id="PS51257">
    <property type="entry name" value="PROKAR_LIPOPROTEIN"/>
    <property type="match status" value="1"/>
</dbReference>
<evidence type="ECO:0000313" key="2">
    <source>
        <dbReference type="EMBL" id="ELY45236.1"/>
    </source>
</evidence>
<evidence type="ECO:0000313" key="3">
    <source>
        <dbReference type="Proteomes" id="UP000011599"/>
    </source>
</evidence>
<dbReference type="EMBL" id="AOHW01000008">
    <property type="protein sequence ID" value="ELY45236.1"/>
    <property type="molecule type" value="Genomic_DNA"/>
</dbReference>
<dbReference type="AlphaFoldDB" id="L9W7J8"/>
<dbReference type="OrthoDB" id="204739at2157"/>
<feature type="compositionally biased region" description="Basic and acidic residues" evidence="1">
    <location>
        <begin position="101"/>
        <end position="111"/>
    </location>
</feature>
<name>L9W7J8_9EURY</name>
<feature type="region of interest" description="Disordered" evidence="1">
    <location>
        <begin position="19"/>
        <end position="47"/>
    </location>
</feature>
<protein>
    <submittedName>
        <fullName evidence="2">Uncharacterized protein</fullName>
    </submittedName>
</protein>
<keyword evidence="3" id="KW-1185">Reference proteome</keyword>
<sequence length="221" mass="24188">MPSRRTVVVGCCAVAFAGCLGDGGTEPESESTNVEDADDPPDDVSEPAYRTLENAQKGGQAEPIRATKAEWDRWVEYLPDEDAVRYVASKGPSSDVDPDDYEQKPPDRDLEFTTTPWDRWKHIRANDIAGEAAVEAVTDELGIENVGRPISVGREPADRPTVVRVEIVVDAEGETVHGEAIDIDDLAAATPESVDVTYELDGKTVETTRTVTAEYRKQRLE</sequence>
<gene>
    <name evidence="2" type="ORF">C496_04222</name>
</gene>
<organism evidence="2 3">
    <name type="scientific">Natronorubrum tibetense GA33</name>
    <dbReference type="NCBI Taxonomy" id="1114856"/>
    <lineage>
        <taxon>Archaea</taxon>
        <taxon>Methanobacteriati</taxon>
        <taxon>Methanobacteriota</taxon>
        <taxon>Stenosarchaea group</taxon>
        <taxon>Halobacteria</taxon>
        <taxon>Halobacteriales</taxon>
        <taxon>Natrialbaceae</taxon>
        <taxon>Natronorubrum</taxon>
    </lineage>
</organism>
<evidence type="ECO:0000256" key="1">
    <source>
        <dbReference type="SAM" id="MobiDB-lite"/>
    </source>
</evidence>